<evidence type="ECO:0000313" key="1">
    <source>
        <dbReference type="EMBL" id="CAE0812179.1"/>
    </source>
</evidence>
<accession>A0A7S4FT05</accession>
<organism evidence="1">
    <name type="scientific">Eutreptiella gymnastica</name>
    <dbReference type="NCBI Taxonomy" id="73025"/>
    <lineage>
        <taxon>Eukaryota</taxon>
        <taxon>Discoba</taxon>
        <taxon>Euglenozoa</taxon>
        <taxon>Euglenida</taxon>
        <taxon>Spirocuta</taxon>
        <taxon>Euglenophyceae</taxon>
        <taxon>Eutreptiales</taxon>
        <taxon>Eutreptiaceae</taxon>
        <taxon>Eutreptiella</taxon>
    </lineage>
</organism>
<sequence length="102" mass="11294">MSCVSAALVSISQSTTQIWSHIFGGSHWCIAASTCIPPPPTDLRPIMTRVRQSILVKVSFGAKVCNLFFLHFGGWGACSPVLELLTLIHGWEPASWWWLKLL</sequence>
<gene>
    <name evidence="1" type="ORF">EGYM00163_LOCUS23329</name>
</gene>
<proteinExistence type="predicted"/>
<protein>
    <submittedName>
        <fullName evidence="1">Uncharacterized protein</fullName>
    </submittedName>
</protein>
<dbReference type="EMBL" id="HBJA01066140">
    <property type="protein sequence ID" value="CAE0812179.1"/>
    <property type="molecule type" value="Transcribed_RNA"/>
</dbReference>
<dbReference type="AlphaFoldDB" id="A0A7S4FT05"/>
<reference evidence="1" key="1">
    <citation type="submission" date="2021-01" db="EMBL/GenBank/DDBJ databases">
        <authorList>
            <person name="Corre E."/>
            <person name="Pelletier E."/>
            <person name="Niang G."/>
            <person name="Scheremetjew M."/>
            <person name="Finn R."/>
            <person name="Kale V."/>
            <person name="Holt S."/>
            <person name="Cochrane G."/>
            <person name="Meng A."/>
            <person name="Brown T."/>
            <person name="Cohen L."/>
        </authorList>
    </citation>
    <scope>NUCLEOTIDE SEQUENCE</scope>
    <source>
        <strain evidence="1">CCMP1594</strain>
    </source>
</reference>
<name>A0A7S4FT05_9EUGL</name>